<evidence type="ECO:0000313" key="2">
    <source>
        <dbReference type="Proteomes" id="UP000199531"/>
    </source>
</evidence>
<dbReference type="PANTHER" id="PTHR30619:SF1">
    <property type="entry name" value="RECOMBINATION PROTEIN 2"/>
    <property type="match status" value="1"/>
</dbReference>
<sequence length="371" mass="41895">MDPYFLQIEMLPAMHGDCLWIEYGRGAVARRLLIDGGPIGAYAALQRRMEQLPEGDRLFELMVLTHVDTDHVDGLVRLFAQPRPAWQFDVRDVWFNGWKHLEQQTLGANQGEFFSALIENRLGAGRWNKAFGGDAVVVPEEGPLPRITLKNGPTLTLLSPTRAKLDRMREMWRKTLTRFAPGDLEAAWAALATQKKYLTDKTLLGSTPELDARLLRQALPDRAVPNGASIAFLLEYQGMRLLLLGDAHPGLIVASLKRLLRERGQRRLKVDAVKVAHHGSKSNTSDALLALVESPRFLISSNGAIFRHPDDEAIERIIARSVVQPPELHFNYRSERTAPWDDEVRRAELGYRTCYNLEPDAPMVLRLERAD</sequence>
<proteinExistence type="predicted"/>
<reference evidence="1 2" key="1">
    <citation type="submission" date="2016-10" db="EMBL/GenBank/DDBJ databases">
        <authorList>
            <person name="de Groot N.N."/>
        </authorList>
    </citation>
    <scope>NUCLEOTIDE SEQUENCE [LARGE SCALE GENOMIC DNA]</scope>
    <source>
        <strain evidence="1 2">DSM 15123</strain>
    </source>
</reference>
<dbReference type="PANTHER" id="PTHR30619">
    <property type="entry name" value="DNA INTERNALIZATION/COMPETENCE PROTEIN COMEC/REC2"/>
    <property type="match status" value="1"/>
</dbReference>
<dbReference type="InterPro" id="IPR036866">
    <property type="entry name" value="RibonucZ/Hydroxyglut_hydro"/>
</dbReference>
<dbReference type="Gene3D" id="3.60.15.10">
    <property type="entry name" value="Ribonuclease Z/Hydroxyacylglutathione hydrolase-like"/>
    <property type="match status" value="1"/>
</dbReference>
<name>A0A1H8E8Z6_9BURK</name>
<evidence type="ECO:0000313" key="1">
    <source>
        <dbReference type="EMBL" id="SEN15248.1"/>
    </source>
</evidence>
<protein>
    <recommendedName>
        <fullName evidence="3">Metallo-beta-lactamase superfamily protein</fullName>
    </recommendedName>
</protein>
<dbReference type="EMBL" id="FOCW01000001">
    <property type="protein sequence ID" value="SEN15248.1"/>
    <property type="molecule type" value="Genomic_DNA"/>
</dbReference>
<dbReference type="STRING" id="1121117.SAMN02745977_00584"/>
<dbReference type="SUPFAM" id="SSF56281">
    <property type="entry name" value="Metallo-hydrolase/oxidoreductase"/>
    <property type="match status" value="1"/>
</dbReference>
<gene>
    <name evidence="1" type="ORF">SAMN02745977_00584</name>
</gene>
<keyword evidence="2" id="KW-1185">Reference proteome</keyword>
<dbReference type="InterPro" id="IPR052159">
    <property type="entry name" value="Competence_DNA_uptake"/>
</dbReference>
<dbReference type="RefSeq" id="WP_091813601.1">
    <property type="nucleotide sequence ID" value="NZ_FOCW01000001.1"/>
</dbReference>
<organism evidence="1 2">
    <name type="scientific">Brachymonas denitrificans DSM 15123</name>
    <dbReference type="NCBI Taxonomy" id="1121117"/>
    <lineage>
        <taxon>Bacteria</taxon>
        <taxon>Pseudomonadati</taxon>
        <taxon>Pseudomonadota</taxon>
        <taxon>Betaproteobacteria</taxon>
        <taxon>Burkholderiales</taxon>
        <taxon>Comamonadaceae</taxon>
        <taxon>Brachymonas</taxon>
    </lineage>
</organism>
<dbReference type="AlphaFoldDB" id="A0A1H8E8Z6"/>
<accession>A0A1H8E8Z6</accession>
<dbReference type="OrthoDB" id="418728at2"/>
<dbReference type="Proteomes" id="UP000199531">
    <property type="component" value="Unassembled WGS sequence"/>
</dbReference>
<evidence type="ECO:0008006" key="3">
    <source>
        <dbReference type="Google" id="ProtNLM"/>
    </source>
</evidence>